<reference evidence="2" key="2">
    <citation type="submission" date="2023-04" db="EMBL/GenBank/DDBJ databases">
        <authorList>
            <person name="Bruccoleri R.E."/>
            <person name="Oakeley E.J."/>
            <person name="Faust A.-M."/>
            <person name="Dessus-Babus S."/>
            <person name="Altorfer M."/>
            <person name="Burckhardt D."/>
            <person name="Oertli M."/>
            <person name="Naumann U."/>
            <person name="Petersen F."/>
            <person name="Wong J."/>
        </authorList>
    </citation>
    <scope>NUCLEOTIDE SEQUENCE</scope>
    <source>
        <strain evidence="2">GSM-AAB239-AS_SAM_17_03QT</strain>
        <tissue evidence="2">Leaf</tissue>
    </source>
</reference>
<protein>
    <submittedName>
        <fullName evidence="2">Uncharacterized protein</fullName>
    </submittedName>
</protein>
<evidence type="ECO:0000313" key="2">
    <source>
        <dbReference type="EMBL" id="KAJ6822818.1"/>
    </source>
</evidence>
<evidence type="ECO:0000256" key="1">
    <source>
        <dbReference type="SAM" id="Phobius"/>
    </source>
</evidence>
<keyword evidence="1" id="KW-0812">Transmembrane</keyword>
<organism evidence="2 3">
    <name type="scientific">Iris pallida</name>
    <name type="common">Sweet iris</name>
    <dbReference type="NCBI Taxonomy" id="29817"/>
    <lineage>
        <taxon>Eukaryota</taxon>
        <taxon>Viridiplantae</taxon>
        <taxon>Streptophyta</taxon>
        <taxon>Embryophyta</taxon>
        <taxon>Tracheophyta</taxon>
        <taxon>Spermatophyta</taxon>
        <taxon>Magnoliopsida</taxon>
        <taxon>Liliopsida</taxon>
        <taxon>Asparagales</taxon>
        <taxon>Iridaceae</taxon>
        <taxon>Iridoideae</taxon>
        <taxon>Irideae</taxon>
        <taxon>Iris</taxon>
    </lineage>
</organism>
<name>A0AAX6G3B6_IRIPA</name>
<feature type="transmembrane region" description="Helical" evidence="1">
    <location>
        <begin position="84"/>
        <end position="113"/>
    </location>
</feature>
<dbReference type="EMBL" id="JANAVB010023995">
    <property type="protein sequence ID" value="KAJ6822818.1"/>
    <property type="molecule type" value="Genomic_DNA"/>
</dbReference>
<gene>
    <name evidence="2" type="ORF">M6B38_387515</name>
</gene>
<accession>A0AAX6G3B6</accession>
<proteinExistence type="predicted"/>
<dbReference type="AlphaFoldDB" id="A0AAX6G3B6"/>
<reference evidence="2" key="1">
    <citation type="journal article" date="2023" name="GigaByte">
        <title>Genome assembly of the bearded iris, Iris pallida Lam.</title>
        <authorList>
            <person name="Bruccoleri R.E."/>
            <person name="Oakeley E.J."/>
            <person name="Faust A.M.E."/>
            <person name="Altorfer M."/>
            <person name="Dessus-Babus S."/>
            <person name="Burckhardt D."/>
            <person name="Oertli M."/>
            <person name="Naumann U."/>
            <person name="Petersen F."/>
            <person name="Wong J."/>
        </authorList>
    </citation>
    <scope>NUCLEOTIDE SEQUENCE</scope>
    <source>
        <strain evidence="2">GSM-AAB239-AS_SAM_17_03QT</strain>
    </source>
</reference>
<dbReference type="Proteomes" id="UP001140949">
    <property type="component" value="Unassembled WGS sequence"/>
</dbReference>
<keyword evidence="3" id="KW-1185">Reference proteome</keyword>
<comment type="caution">
    <text evidence="2">The sequence shown here is derived from an EMBL/GenBank/DDBJ whole genome shotgun (WGS) entry which is preliminary data.</text>
</comment>
<sequence>MWPWPSAPRGRWWRSSGTHEEVWAVHPDGEHGGHLRSLPAHSRAAQEPHHCYPHHRCGGGRWLPSLSGPQCHGWHLRILLQLWILSYLTSSLMSFCLCLSSFFYVVLFSYSFLGNW</sequence>
<evidence type="ECO:0000313" key="3">
    <source>
        <dbReference type="Proteomes" id="UP001140949"/>
    </source>
</evidence>
<keyword evidence="1" id="KW-0472">Membrane</keyword>
<keyword evidence="1" id="KW-1133">Transmembrane helix</keyword>